<name>A0A4C1YZW6_EUMVA</name>
<organism evidence="2 3">
    <name type="scientific">Eumeta variegata</name>
    <name type="common">Bagworm moth</name>
    <name type="synonym">Eumeta japonica</name>
    <dbReference type="NCBI Taxonomy" id="151549"/>
    <lineage>
        <taxon>Eukaryota</taxon>
        <taxon>Metazoa</taxon>
        <taxon>Ecdysozoa</taxon>
        <taxon>Arthropoda</taxon>
        <taxon>Hexapoda</taxon>
        <taxon>Insecta</taxon>
        <taxon>Pterygota</taxon>
        <taxon>Neoptera</taxon>
        <taxon>Endopterygota</taxon>
        <taxon>Lepidoptera</taxon>
        <taxon>Glossata</taxon>
        <taxon>Ditrysia</taxon>
        <taxon>Tineoidea</taxon>
        <taxon>Psychidae</taxon>
        <taxon>Oiketicinae</taxon>
        <taxon>Eumeta</taxon>
    </lineage>
</organism>
<protein>
    <submittedName>
        <fullName evidence="2">Uncharacterized protein</fullName>
    </submittedName>
</protein>
<dbReference type="Proteomes" id="UP000299102">
    <property type="component" value="Unassembled WGS sequence"/>
</dbReference>
<feature type="region of interest" description="Disordered" evidence="1">
    <location>
        <begin position="50"/>
        <end position="91"/>
    </location>
</feature>
<gene>
    <name evidence="2" type="ORF">EVAR_56529_1</name>
</gene>
<evidence type="ECO:0000313" key="2">
    <source>
        <dbReference type="EMBL" id="GBP79937.1"/>
    </source>
</evidence>
<comment type="caution">
    <text evidence="2">The sequence shown here is derived from an EMBL/GenBank/DDBJ whole genome shotgun (WGS) entry which is preliminary data.</text>
</comment>
<dbReference type="EMBL" id="BGZK01001439">
    <property type="protein sequence ID" value="GBP79937.1"/>
    <property type="molecule type" value="Genomic_DNA"/>
</dbReference>
<evidence type="ECO:0000256" key="1">
    <source>
        <dbReference type="SAM" id="MobiDB-lite"/>
    </source>
</evidence>
<accession>A0A4C1YZW6</accession>
<evidence type="ECO:0000313" key="3">
    <source>
        <dbReference type="Proteomes" id="UP000299102"/>
    </source>
</evidence>
<proteinExistence type="predicted"/>
<dbReference type="OrthoDB" id="7000863at2759"/>
<keyword evidence="3" id="KW-1185">Reference proteome</keyword>
<feature type="non-terminal residue" evidence="2">
    <location>
        <position position="1"/>
    </location>
</feature>
<reference evidence="2 3" key="1">
    <citation type="journal article" date="2019" name="Commun. Biol.">
        <title>The bagworm genome reveals a unique fibroin gene that provides high tensile strength.</title>
        <authorList>
            <person name="Kono N."/>
            <person name="Nakamura H."/>
            <person name="Ohtoshi R."/>
            <person name="Tomita M."/>
            <person name="Numata K."/>
            <person name="Arakawa K."/>
        </authorList>
    </citation>
    <scope>NUCLEOTIDE SEQUENCE [LARGE SCALE GENOMIC DNA]</scope>
</reference>
<dbReference type="AlphaFoldDB" id="A0A4C1YZW6"/>
<sequence>RAACVLEGNNLPSCAEPRRARSATIRLLSVGFSTRRRVQTNNCAMSTAFTRDNGERRKGARPAQLSLGRPPPPAGRALRPRGPRPPAPRRTLCPSVRRRRSVVSYVVTGCAAEQPCGEVKLSNVLTIPTRYIRTPQPSATRYHESAFRIHCLCDLCVSEVVSPFWKIGLYERIMALASKSPISTAGARVARPPSPPLEIQS</sequence>